<comment type="subcellular location">
    <subcellularLocation>
        <location evidence="1">Membrane</location>
    </subcellularLocation>
</comment>
<feature type="transmembrane region" description="Helical" evidence="6">
    <location>
        <begin position="21"/>
        <end position="38"/>
    </location>
</feature>
<feature type="region of interest" description="Disordered" evidence="5">
    <location>
        <begin position="402"/>
        <end position="422"/>
    </location>
</feature>
<dbReference type="InterPro" id="IPR051310">
    <property type="entry name" value="MCP_chemotaxis"/>
</dbReference>
<dbReference type="CDD" id="cd11386">
    <property type="entry name" value="MCP_signal"/>
    <property type="match status" value="1"/>
</dbReference>
<dbReference type="SMART" id="SM00283">
    <property type="entry name" value="MA"/>
    <property type="match status" value="1"/>
</dbReference>
<evidence type="ECO:0000256" key="4">
    <source>
        <dbReference type="PROSITE-ProRule" id="PRU00284"/>
    </source>
</evidence>
<dbReference type="Proteomes" id="UP000501534">
    <property type="component" value="Chromosome"/>
</dbReference>
<name>A0A6M4GUW6_9PROT</name>
<dbReference type="FunFam" id="1.10.287.950:FF:000001">
    <property type="entry name" value="Methyl-accepting chemotaxis sensory transducer"/>
    <property type="match status" value="1"/>
</dbReference>
<dbReference type="PANTHER" id="PTHR43531:SF14">
    <property type="entry name" value="METHYL-ACCEPTING CHEMOTAXIS PROTEIN I-RELATED"/>
    <property type="match status" value="1"/>
</dbReference>
<feature type="domain" description="Methyl-accepting transducer" evidence="7">
    <location>
        <begin position="132"/>
        <end position="361"/>
    </location>
</feature>
<evidence type="ECO:0000256" key="1">
    <source>
        <dbReference type="ARBA" id="ARBA00004370"/>
    </source>
</evidence>
<sequence length="422" mass="45041">MKWILSPGMAFFIRLRNQIKLPLIAILYTVPLAIAVVANPPMWLSPVGIAILVTYVFAWYCGASHYYSADEAWKIVRSVASRLNERDLRGGDLMTQEEVRARLGEGQFASLFGTLADAHDRLRTLTVQAQQSAEAARAAADELAAGNVNLSQRTEQQASTLEETASGMEELAATVRQNADNCKLANDLSGNAAGVANKGAALVNRIVTTMDLIDKSSKKIVDIIGVIESIAFQTNILALNAAVEAARAGEQGRGFAVVAGEVRSLAQRSAEAAKEIKGLIGDSVGNVDQGAKLVQDAGHIMNDVVVSVQQVKDLISEIAVASREQSSGVEEMNKALMQLEDMTQQNAALVEEATASALTFKEESARLSGLVGQFRIDETARLPGTPARPAPVAPAIPAARPARTLGQKAGPKTDGHEEWEEF</sequence>
<keyword evidence="2" id="KW-0488">Methylation</keyword>
<evidence type="ECO:0000256" key="2">
    <source>
        <dbReference type="ARBA" id="ARBA00022481"/>
    </source>
</evidence>
<dbReference type="GO" id="GO:0004888">
    <property type="term" value="F:transmembrane signaling receptor activity"/>
    <property type="evidence" value="ECO:0007669"/>
    <property type="project" value="InterPro"/>
</dbReference>
<dbReference type="PANTHER" id="PTHR43531">
    <property type="entry name" value="PROTEIN ICFG"/>
    <property type="match status" value="1"/>
</dbReference>
<keyword evidence="6" id="KW-0472">Membrane</keyword>
<comment type="similarity">
    <text evidence="3">Belongs to the methyl-accepting chemotaxis (MCP) protein family.</text>
</comment>
<evidence type="ECO:0000256" key="3">
    <source>
        <dbReference type="ARBA" id="ARBA00029447"/>
    </source>
</evidence>
<protein>
    <recommendedName>
        <fullName evidence="7">Methyl-accepting transducer domain-containing protein</fullName>
    </recommendedName>
</protein>
<proteinExistence type="inferred from homology"/>
<organism evidence="8 9">
    <name type="scientific">Usitatibacter rugosus</name>
    <dbReference type="NCBI Taxonomy" id="2732067"/>
    <lineage>
        <taxon>Bacteria</taxon>
        <taxon>Pseudomonadati</taxon>
        <taxon>Pseudomonadota</taxon>
        <taxon>Betaproteobacteria</taxon>
        <taxon>Nitrosomonadales</taxon>
        <taxon>Usitatibacteraceae</taxon>
        <taxon>Usitatibacter</taxon>
    </lineage>
</organism>
<dbReference type="SUPFAM" id="SSF58104">
    <property type="entry name" value="Methyl-accepting chemotaxis protein (MCP) signaling domain"/>
    <property type="match status" value="1"/>
</dbReference>
<dbReference type="PRINTS" id="PR00260">
    <property type="entry name" value="CHEMTRNSDUCR"/>
</dbReference>
<evidence type="ECO:0000313" key="8">
    <source>
        <dbReference type="EMBL" id="QJR10936.1"/>
    </source>
</evidence>
<evidence type="ECO:0000256" key="6">
    <source>
        <dbReference type="SAM" id="Phobius"/>
    </source>
</evidence>
<dbReference type="PROSITE" id="PS50111">
    <property type="entry name" value="CHEMOTAXIS_TRANSDUC_2"/>
    <property type="match status" value="1"/>
</dbReference>
<evidence type="ECO:0000259" key="7">
    <source>
        <dbReference type="PROSITE" id="PS50111"/>
    </source>
</evidence>
<accession>A0A6M4GUW6</accession>
<dbReference type="GO" id="GO:0006935">
    <property type="term" value="P:chemotaxis"/>
    <property type="evidence" value="ECO:0007669"/>
    <property type="project" value="InterPro"/>
</dbReference>
<dbReference type="EMBL" id="CP053069">
    <property type="protein sequence ID" value="QJR10936.1"/>
    <property type="molecule type" value="Genomic_DNA"/>
</dbReference>
<keyword evidence="6" id="KW-1133">Transmembrane helix</keyword>
<dbReference type="Gene3D" id="1.10.287.950">
    <property type="entry name" value="Methyl-accepting chemotaxis protein"/>
    <property type="match status" value="1"/>
</dbReference>
<gene>
    <name evidence="8" type="ORF">DSM104443_02006</name>
</gene>
<dbReference type="InterPro" id="IPR004089">
    <property type="entry name" value="MCPsignal_dom"/>
</dbReference>
<dbReference type="AlphaFoldDB" id="A0A6M4GUW6"/>
<dbReference type="Pfam" id="PF00015">
    <property type="entry name" value="MCPsignal"/>
    <property type="match status" value="1"/>
</dbReference>
<keyword evidence="4" id="KW-0807">Transducer</keyword>
<evidence type="ECO:0000256" key="5">
    <source>
        <dbReference type="SAM" id="MobiDB-lite"/>
    </source>
</evidence>
<feature type="transmembrane region" description="Helical" evidence="6">
    <location>
        <begin position="44"/>
        <end position="67"/>
    </location>
</feature>
<reference evidence="8 9" key="1">
    <citation type="submission" date="2020-04" db="EMBL/GenBank/DDBJ databases">
        <title>Usitatibacter rugosus gen. nov., sp. nov. and Usitatibacter palustris sp. nov., novel members of Usitatibacteraceae fam. nov. within the order Nitrosomonadales isolated from soil.</title>
        <authorList>
            <person name="Huber K.J."/>
            <person name="Neumann-Schaal M."/>
            <person name="Geppert A."/>
            <person name="Luckner M."/>
            <person name="Wanner G."/>
            <person name="Overmann J."/>
        </authorList>
    </citation>
    <scope>NUCLEOTIDE SEQUENCE [LARGE SCALE GENOMIC DNA]</scope>
    <source>
        <strain evidence="8 9">0125_3</strain>
    </source>
</reference>
<keyword evidence="9" id="KW-1185">Reference proteome</keyword>
<keyword evidence="6" id="KW-0812">Transmembrane</keyword>
<dbReference type="GO" id="GO:0007165">
    <property type="term" value="P:signal transduction"/>
    <property type="evidence" value="ECO:0007669"/>
    <property type="project" value="UniProtKB-KW"/>
</dbReference>
<dbReference type="InterPro" id="IPR004090">
    <property type="entry name" value="Chemotax_Me-accpt_rcpt"/>
</dbReference>
<dbReference type="KEGG" id="uru:DSM104443_02006"/>
<dbReference type="RefSeq" id="WP_171091842.1">
    <property type="nucleotide sequence ID" value="NZ_CP053069.1"/>
</dbReference>
<dbReference type="GO" id="GO:0005886">
    <property type="term" value="C:plasma membrane"/>
    <property type="evidence" value="ECO:0007669"/>
    <property type="project" value="TreeGrafter"/>
</dbReference>
<evidence type="ECO:0000313" key="9">
    <source>
        <dbReference type="Proteomes" id="UP000501534"/>
    </source>
</evidence>